<evidence type="ECO:0000256" key="1">
    <source>
        <dbReference type="SAM" id="SignalP"/>
    </source>
</evidence>
<feature type="chain" id="PRO_5046942420" evidence="1">
    <location>
        <begin position="21"/>
        <end position="640"/>
    </location>
</feature>
<dbReference type="Proteomes" id="UP001169764">
    <property type="component" value="Unassembled WGS sequence"/>
</dbReference>
<accession>A0ABT8YAS3</accession>
<feature type="signal peptide" evidence="1">
    <location>
        <begin position="1"/>
        <end position="20"/>
    </location>
</feature>
<proteinExistence type="predicted"/>
<keyword evidence="1" id="KW-0732">Signal</keyword>
<protein>
    <submittedName>
        <fullName evidence="2">Uncharacterized protein</fullName>
    </submittedName>
</protein>
<reference evidence="2" key="1">
    <citation type="submission" date="2023-07" db="EMBL/GenBank/DDBJ databases">
        <authorList>
            <person name="Kim M."/>
        </authorList>
    </citation>
    <scope>NUCLEOTIDE SEQUENCE</scope>
    <source>
        <strain evidence="2">BIUV-7</strain>
    </source>
</reference>
<evidence type="ECO:0000313" key="2">
    <source>
        <dbReference type="EMBL" id="MDO6415444.1"/>
    </source>
</evidence>
<sequence length="640" mass="67310">MRRSVVIALFCTCISQPLCAQTVEDRARAAAAAAATRSGSSDALRSNYLTPGLSGQMISTVDGSRSFAPSLACRKTRTLLEILAQPASTGDLANLHISQDTDFDGSFDRIQSLSQNISGICANGVVSCHPGSWNQCHYFEWGLDAGHALKLAEVEMPQLAGCYCINNSCGTNLAWANMPDILKDLGGGMVAALTTADPRIGVAEAQISGPTIAYVGAQSTACATSPDLNQTAYRAAPAALQGDAAAMTVGNRVFEALAASPAGSGKVEQARQCTVEREITLTSATFDDIVSISGSVQSVASCGADCRRYRVGGTGSCNNPPPTFALRFLANKPERIVSAKIVELHTADWLQARIDGQPVAYAAKRPWLTNALPSGDCGVGDLYHAAPDYDFTPALKSGAVTVDARIRATGANKTGYMILEVRVDLRCDLAERLVDLCSGYAADTACRLRDEDVDGVTTFRNGVGTGLRPLTSTRMFGSDSCAVQLTRDFFLRARTYVCVVDTGNPPQPDLSRGAYIIDHSTETVLADQTRSASGEVRQTSRAFALPDRGSVPACEAICKTRAPHVSTAAAPAGVVGAQQNDPSGWDIFYHACLPGSICPTAPGEQVVSTCGCLDDFPEAVVMMQSVRLAGADMVCTSATQ</sequence>
<gene>
    <name evidence="2" type="ORF">Q4F19_13710</name>
</gene>
<name>A0ABT8YAS3_9SPHN</name>
<keyword evidence="3" id="KW-1185">Reference proteome</keyword>
<dbReference type="EMBL" id="JAUOTP010000006">
    <property type="protein sequence ID" value="MDO6415444.1"/>
    <property type="molecule type" value="Genomic_DNA"/>
</dbReference>
<organism evidence="2 3">
    <name type="scientific">Sphingomonas natans</name>
    <dbReference type="NCBI Taxonomy" id="3063330"/>
    <lineage>
        <taxon>Bacteria</taxon>
        <taxon>Pseudomonadati</taxon>
        <taxon>Pseudomonadota</taxon>
        <taxon>Alphaproteobacteria</taxon>
        <taxon>Sphingomonadales</taxon>
        <taxon>Sphingomonadaceae</taxon>
        <taxon>Sphingomonas</taxon>
    </lineage>
</organism>
<evidence type="ECO:0000313" key="3">
    <source>
        <dbReference type="Proteomes" id="UP001169764"/>
    </source>
</evidence>
<comment type="caution">
    <text evidence="2">The sequence shown here is derived from an EMBL/GenBank/DDBJ whole genome shotgun (WGS) entry which is preliminary data.</text>
</comment>